<dbReference type="GO" id="GO:1902201">
    <property type="term" value="P:negative regulation of bacterial-type flagellum-dependent cell motility"/>
    <property type="evidence" value="ECO:0007669"/>
    <property type="project" value="TreeGrafter"/>
</dbReference>
<name>A0A177KZH1_9BACI</name>
<proteinExistence type="predicted"/>
<dbReference type="FunFam" id="3.30.70.270:FF:000001">
    <property type="entry name" value="Diguanylate cyclase domain protein"/>
    <property type="match status" value="1"/>
</dbReference>
<dbReference type="InterPro" id="IPR043128">
    <property type="entry name" value="Rev_trsase/Diguanyl_cyclase"/>
</dbReference>
<dbReference type="SMART" id="SM00267">
    <property type="entry name" value="GGDEF"/>
    <property type="match status" value="1"/>
</dbReference>
<dbReference type="Gene3D" id="3.30.450.20">
    <property type="entry name" value="PAS domain"/>
    <property type="match status" value="1"/>
</dbReference>
<dbReference type="AlphaFoldDB" id="A0A177KZH1"/>
<dbReference type="PANTHER" id="PTHR45138:SF9">
    <property type="entry name" value="DIGUANYLATE CYCLASE DGCM-RELATED"/>
    <property type="match status" value="1"/>
</dbReference>
<evidence type="ECO:0000313" key="4">
    <source>
        <dbReference type="Proteomes" id="UP000076935"/>
    </source>
</evidence>
<dbReference type="SUPFAM" id="SSF55073">
    <property type="entry name" value="Nucleotide cyclase"/>
    <property type="match status" value="1"/>
</dbReference>
<dbReference type="PANTHER" id="PTHR45138">
    <property type="entry name" value="REGULATORY COMPONENTS OF SENSORY TRANSDUCTION SYSTEM"/>
    <property type="match status" value="1"/>
</dbReference>
<dbReference type="GO" id="GO:0052621">
    <property type="term" value="F:diguanylate cyclase activity"/>
    <property type="evidence" value="ECO:0007669"/>
    <property type="project" value="TreeGrafter"/>
</dbReference>
<dbReference type="GO" id="GO:0005886">
    <property type="term" value="C:plasma membrane"/>
    <property type="evidence" value="ECO:0007669"/>
    <property type="project" value="TreeGrafter"/>
</dbReference>
<keyword evidence="1" id="KW-0472">Membrane</keyword>
<dbReference type="Proteomes" id="UP000076935">
    <property type="component" value="Unassembled WGS sequence"/>
</dbReference>
<keyword evidence="1" id="KW-0812">Transmembrane</keyword>
<dbReference type="InterPro" id="IPR000160">
    <property type="entry name" value="GGDEF_dom"/>
</dbReference>
<dbReference type="CDD" id="cd01949">
    <property type="entry name" value="GGDEF"/>
    <property type="match status" value="1"/>
</dbReference>
<dbReference type="InterPro" id="IPR050469">
    <property type="entry name" value="Diguanylate_Cyclase"/>
</dbReference>
<reference evidence="3 4" key="1">
    <citation type="submission" date="2016-01" db="EMBL/GenBank/DDBJ databases">
        <title>Investigation of taxonomic status of Bacillus aminovorans.</title>
        <authorList>
            <person name="Verma A."/>
            <person name="Pal Y."/>
            <person name="Krishnamurthi S."/>
        </authorList>
    </citation>
    <scope>NUCLEOTIDE SEQUENCE [LARGE SCALE GENOMIC DNA]</scope>
    <source>
        <strain evidence="3 4">DSM 1314</strain>
    </source>
</reference>
<feature type="domain" description="GGDEF" evidence="2">
    <location>
        <begin position="173"/>
        <end position="303"/>
    </location>
</feature>
<protein>
    <recommendedName>
        <fullName evidence="2">GGDEF domain-containing protein</fullName>
    </recommendedName>
</protein>
<dbReference type="RefSeq" id="WP_063966586.1">
    <property type="nucleotide sequence ID" value="NZ_JBCNAN010000007.1"/>
</dbReference>
<evidence type="ECO:0000313" key="3">
    <source>
        <dbReference type="EMBL" id="OAH58818.1"/>
    </source>
</evidence>
<comment type="caution">
    <text evidence="3">The sequence shown here is derived from an EMBL/GenBank/DDBJ whole genome shotgun (WGS) entry which is preliminary data.</text>
</comment>
<dbReference type="EMBL" id="LQWY01000067">
    <property type="protein sequence ID" value="OAH58818.1"/>
    <property type="molecule type" value="Genomic_DNA"/>
</dbReference>
<keyword evidence="1" id="KW-1133">Transmembrane helix</keyword>
<dbReference type="PROSITE" id="PS50887">
    <property type="entry name" value="GGDEF"/>
    <property type="match status" value="1"/>
</dbReference>
<feature type="transmembrane region" description="Helical" evidence="1">
    <location>
        <begin position="75"/>
        <end position="96"/>
    </location>
</feature>
<evidence type="ECO:0000256" key="1">
    <source>
        <dbReference type="SAM" id="Phobius"/>
    </source>
</evidence>
<dbReference type="STRING" id="29332.AWH48_07065"/>
<accession>A0A177KZH1</accession>
<dbReference type="GO" id="GO:0043709">
    <property type="term" value="P:cell adhesion involved in single-species biofilm formation"/>
    <property type="evidence" value="ECO:0007669"/>
    <property type="project" value="TreeGrafter"/>
</dbReference>
<sequence>MKKMVYYWENSVSFVQKVISGKDGSKQVTNTRGEHYLTGYSYMASTRWGIVSQTPSTIVKEPLNHLIHQMFLQSLPMLLLIVLFAIGVAIFISIPLNKLAKFSEEATSLGYIKNEQMNMPNMKLVIYEVRQLYQHISNHLNFLSAAIRRDGLTGLANRRAFDLTIQEWMQNRHTFSLLLIDIDNFKCVNDTYGHVVRDEVLKSLANVMCKMSREQDICFRYGGEEFCLLVDSEKRGVAYAEAEQLRKAVEQMENVTGKPITISLGISAYEKGCQTPGQLIEEADSALYEAKSEGKNKTIVYNRH</sequence>
<organism evidence="3 4">
    <name type="scientific">Domibacillus aminovorans</name>
    <dbReference type="NCBI Taxonomy" id="29332"/>
    <lineage>
        <taxon>Bacteria</taxon>
        <taxon>Bacillati</taxon>
        <taxon>Bacillota</taxon>
        <taxon>Bacilli</taxon>
        <taxon>Bacillales</taxon>
        <taxon>Bacillaceae</taxon>
        <taxon>Domibacillus</taxon>
    </lineage>
</organism>
<dbReference type="Pfam" id="PF00990">
    <property type="entry name" value="GGDEF"/>
    <property type="match status" value="1"/>
</dbReference>
<gene>
    <name evidence="3" type="ORF">AWH49_03875</name>
</gene>
<dbReference type="Gene3D" id="3.30.70.270">
    <property type="match status" value="1"/>
</dbReference>
<dbReference type="InterPro" id="IPR029787">
    <property type="entry name" value="Nucleotide_cyclase"/>
</dbReference>
<keyword evidence="4" id="KW-1185">Reference proteome</keyword>
<evidence type="ECO:0000259" key="2">
    <source>
        <dbReference type="PROSITE" id="PS50887"/>
    </source>
</evidence>
<dbReference type="NCBIfam" id="TIGR00254">
    <property type="entry name" value="GGDEF"/>
    <property type="match status" value="1"/>
</dbReference>